<dbReference type="PANTHER" id="PTHR30026:SF22">
    <property type="entry name" value="OUTER MEMBRANE EFFLUX PROTEIN"/>
    <property type="match status" value="1"/>
</dbReference>
<dbReference type="GO" id="GO:1990281">
    <property type="term" value="C:efflux pump complex"/>
    <property type="evidence" value="ECO:0007669"/>
    <property type="project" value="TreeGrafter"/>
</dbReference>
<dbReference type="InterPro" id="IPR006665">
    <property type="entry name" value="OmpA-like"/>
</dbReference>
<evidence type="ECO:0000259" key="7">
    <source>
        <dbReference type="PROSITE" id="PS51123"/>
    </source>
</evidence>
<dbReference type="GO" id="GO:0015562">
    <property type="term" value="F:efflux transmembrane transporter activity"/>
    <property type="evidence" value="ECO:0007669"/>
    <property type="project" value="InterPro"/>
</dbReference>
<dbReference type="SUPFAM" id="SSF56954">
    <property type="entry name" value="Outer membrane efflux proteins (OEP)"/>
    <property type="match status" value="1"/>
</dbReference>
<evidence type="ECO:0000256" key="2">
    <source>
        <dbReference type="ARBA" id="ARBA00022448"/>
    </source>
</evidence>
<keyword evidence="6" id="KW-0998">Cell outer membrane</keyword>
<evidence type="ECO:0000256" key="5">
    <source>
        <dbReference type="ARBA" id="ARBA00023136"/>
    </source>
</evidence>
<evidence type="ECO:0000256" key="6">
    <source>
        <dbReference type="ARBA" id="ARBA00023237"/>
    </source>
</evidence>
<dbReference type="Gene3D" id="3.30.1330.60">
    <property type="entry name" value="OmpA-like domain"/>
    <property type="match status" value="1"/>
</dbReference>
<evidence type="ECO:0000313" key="8">
    <source>
        <dbReference type="EMBL" id="SFV75630.1"/>
    </source>
</evidence>
<feature type="domain" description="OmpA-like" evidence="7">
    <location>
        <begin position="598"/>
        <end position="715"/>
    </location>
</feature>
<dbReference type="Pfam" id="PF02321">
    <property type="entry name" value="OEP"/>
    <property type="match status" value="2"/>
</dbReference>
<dbReference type="GO" id="GO:0009279">
    <property type="term" value="C:cell outer membrane"/>
    <property type="evidence" value="ECO:0007669"/>
    <property type="project" value="UniProtKB-SubCell"/>
</dbReference>
<dbReference type="SUPFAM" id="SSF103088">
    <property type="entry name" value="OmpA-like"/>
    <property type="match status" value="1"/>
</dbReference>
<dbReference type="AlphaFoldDB" id="A0A1W1D560"/>
<dbReference type="PANTHER" id="PTHR30026">
    <property type="entry name" value="OUTER MEMBRANE PROTEIN TOLC"/>
    <property type="match status" value="1"/>
</dbReference>
<accession>A0A1W1D560</accession>
<protein>
    <submittedName>
        <fullName evidence="8">Outer membrane protein</fullName>
    </submittedName>
</protein>
<dbReference type="InterPro" id="IPR003423">
    <property type="entry name" value="OMP_efflux"/>
</dbReference>
<keyword evidence="2" id="KW-0813">Transport</keyword>
<dbReference type="EMBL" id="FPHP01000044">
    <property type="protein sequence ID" value="SFV75630.1"/>
    <property type="molecule type" value="Genomic_DNA"/>
</dbReference>
<evidence type="ECO:0000256" key="4">
    <source>
        <dbReference type="ARBA" id="ARBA00022692"/>
    </source>
</evidence>
<gene>
    <name evidence="8" type="ORF">MNB_SM-3-1045</name>
</gene>
<keyword evidence="5" id="KW-0472">Membrane</keyword>
<dbReference type="CDD" id="cd07185">
    <property type="entry name" value="OmpA_C-like"/>
    <property type="match status" value="1"/>
</dbReference>
<keyword evidence="3" id="KW-1134">Transmembrane beta strand</keyword>
<sequence length="715" mass="82582">MVKRLILGVCMFVFVFPSDIFAISLKESIIEAVQTHPKVKEKLRIYRASQQELHIAESDFYPKIDVVSQVGYEKSSGFLSDTDTKGYENYGLVLQLSHNIFNGFKSGSQLKYQEAHILAMAYEYLSTANDIAFAMAQAYIEVKLYDKQLKIAKENIKLYKKIYQNIKYRTQQGKATRYDVSQVFASLARAQSYFYEVLQKLNDARYKYRSILGKMPELLEMEPLSFSVTMPKTEQIAATYAINHNPLLFAYNYKIKMIQSLKKESESGFYPKIDFVLKQNYINTDNPYQNKDDSLSALVVLKYNLYNGSKDKALAQRNISFINQAIEAKRVHKKELVEGIDIAWNRYTMTQAQLPYLQKYISESKKVFQFTLQKYNINKITVHELLMAQKDFIDAKLAVNDAKYQSLIAQYKVLTLMNVFPSIIVGSKVNFGAIVNLYTSQKARFILDKEIVKFDVDDDKIADNKDLCDNSLNEDDIMPYGCKYIEDIKPDINLYLPHLQPVPTHKRKKVHKRSYKKKKADLSLYFQMPSPKKKKKREETSKYLKPGTFMAENKIPDPFQDIAEFQKKQTPFKVTPAQNDKLVDCIDVPSSYQVDSKGCAKLATFLIPSNFEKSSVPLSKEMEKKIIQLSQFLKQNPNLKIHIVGYSSKTPTSNYLYNLQLSKKRAKRFKKELVKRGVPSNMITTNGRGFNNPVASNDTPQGRRLNRRVEITFLR</sequence>
<dbReference type="InterPro" id="IPR051906">
    <property type="entry name" value="TolC-like"/>
</dbReference>
<dbReference type="Pfam" id="PF00691">
    <property type="entry name" value="OmpA"/>
    <property type="match status" value="1"/>
</dbReference>
<reference evidence="8" key="1">
    <citation type="submission" date="2016-10" db="EMBL/GenBank/DDBJ databases">
        <authorList>
            <person name="de Groot N.N."/>
        </authorList>
    </citation>
    <scope>NUCLEOTIDE SEQUENCE</scope>
</reference>
<comment type="subcellular location">
    <subcellularLocation>
        <location evidence="1">Cell outer membrane</location>
    </subcellularLocation>
</comment>
<dbReference type="InterPro" id="IPR036737">
    <property type="entry name" value="OmpA-like_sf"/>
</dbReference>
<evidence type="ECO:0000256" key="1">
    <source>
        <dbReference type="ARBA" id="ARBA00004442"/>
    </source>
</evidence>
<dbReference type="PROSITE" id="PS51123">
    <property type="entry name" value="OMPA_2"/>
    <property type="match status" value="1"/>
</dbReference>
<name>A0A1W1D560_9ZZZZ</name>
<evidence type="ECO:0000256" key="3">
    <source>
        <dbReference type="ARBA" id="ARBA00022452"/>
    </source>
</evidence>
<organism evidence="8">
    <name type="scientific">hydrothermal vent metagenome</name>
    <dbReference type="NCBI Taxonomy" id="652676"/>
    <lineage>
        <taxon>unclassified sequences</taxon>
        <taxon>metagenomes</taxon>
        <taxon>ecological metagenomes</taxon>
    </lineage>
</organism>
<dbReference type="GO" id="GO:0015288">
    <property type="term" value="F:porin activity"/>
    <property type="evidence" value="ECO:0007669"/>
    <property type="project" value="TreeGrafter"/>
</dbReference>
<proteinExistence type="predicted"/>
<keyword evidence="4" id="KW-0812">Transmembrane</keyword>
<dbReference type="Gene3D" id="1.20.1600.10">
    <property type="entry name" value="Outer membrane efflux proteins (OEP)"/>
    <property type="match status" value="1"/>
</dbReference>